<dbReference type="Gene3D" id="3.40.50.720">
    <property type="entry name" value="NAD(P)-binding Rossmann-like Domain"/>
    <property type="match status" value="1"/>
</dbReference>
<keyword evidence="10" id="KW-0520">NAD</keyword>
<evidence type="ECO:0000256" key="12">
    <source>
        <dbReference type="ARBA" id="ARBA00023136"/>
    </source>
</evidence>
<evidence type="ECO:0000256" key="11">
    <source>
        <dbReference type="ARBA" id="ARBA00023034"/>
    </source>
</evidence>
<keyword evidence="9" id="KW-1133">Transmembrane helix</keyword>
<organism evidence="15 16">
    <name type="scientific">Mycoplana ramosa</name>
    <name type="common">Mycoplana bullata</name>
    <dbReference type="NCBI Taxonomy" id="40837"/>
    <lineage>
        <taxon>Bacteria</taxon>
        <taxon>Pseudomonadati</taxon>
        <taxon>Pseudomonadota</taxon>
        <taxon>Alphaproteobacteria</taxon>
        <taxon>Hyphomicrobiales</taxon>
        <taxon>Rhizobiaceae</taxon>
        <taxon>Mycoplana</taxon>
    </lineage>
</organism>
<dbReference type="PANTHER" id="PTHR43078:SF6">
    <property type="entry name" value="UDP-GLUCURONIC ACID DECARBOXYLASE 1"/>
    <property type="match status" value="1"/>
</dbReference>
<accession>A0ABW3YW28</accession>
<dbReference type="GO" id="GO:0048040">
    <property type="term" value="F:UDP-glucuronate decarboxylase activity"/>
    <property type="evidence" value="ECO:0007669"/>
    <property type="project" value="UniProtKB-EC"/>
</dbReference>
<evidence type="ECO:0000256" key="5">
    <source>
        <dbReference type="ARBA" id="ARBA00012290"/>
    </source>
</evidence>
<dbReference type="CDD" id="cd05230">
    <property type="entry name" value="UGD_SDR_e"/>
    <property type="match status" value="1"/>
</dbReference>
<evidence type="ECO:0000256" key="7">
    <source>
        <dbReference type="ARBA" id="ARBA00022793"/>
    </source>
</evidence>
<evidence type="ECO:0000259" key="14">
    <source>
        <dbReference type="Pfam" id="PF16363"/>
    </source>
</evidence>
<dbReference type="InterPro" id="IPR044516">
    <property type="entry name" value="UXS-like"/>
</dbReference>
<sequence>MDQREVSENRNILITGGAGFLGSHLAELLASRGNHVFCLDNLQTGRRENLTNLEANTRLTFVRHDIIDGIPDALPAFSEIYNLACPASPVHYQADAVSTALVNSTGVWNVLRRAERDGARVFQASTSEVYGDPHVHPQREDYWGNVNPIGPRSCYDEGKRFAETLCTDFARERGLTLRMARIFNTYGPRMRCDDGRVVSNFIVQALLGQPLTLYGDGTQTRSFCYADDLIRGIDRLMQSPTAEGPVNLGNPIEFSMEELARLVLDITGSGSRIIRLPLPTDDPRRRRPDIGKASRLLDWQPQTALRDGLVKTIEYFRGELGRHPAASINAAE</sequence>
<keyword evidence="13 15" id="KW-0456">Lyase</keyword>
<evidence type="ECO:0000256" key="1">
    <source>
        <dbReference type="ARBA" id="ARBA00001911"/>
    </source>
</evidence>
<evidence type="ECO:0000256" key="3">
    <source>
        <dbReference type="ARBA" id="ARBA00005100"/>
    </source>
</evidence>
<dbReference type="SUPFAM" id="SSF51735">
    <property type="entry name" value="NAD(P)-binding Rossmann-fold domains"/>
    <property type="match status" value="1"/>
</dbReference>
<name>A0ABW3YW28_MYCRA</name>
<dbReference type="Pfam" id="PF16363">
    <property type="entry name" value="GDP_Man_Dehyd"/>
    <property type="match status" value="1"/>
</dbReference>
<evidence type="ECO:0000256" key="2">
    <source>
        <dbReference type="ARBA" id="ARBA00004447"/>
    </source>
</evidence>
<keyword evidence="16" id="KW-1185">Reference proteome</keyword>
<evidence type="ECO:0000256" key="9">
    <source>
        <dbReference type="ARBA" id="ARBA00022989"/>
    </source>
</evidence>
<evidence type="ECO:0000256" key="8">
    <source>
        <dbReference type="ARBA" id="ARBA00022968"/>
    </source>
</evidence>
<comment type="caution">
    <text evidence="15">The sequence shown here is derived from an EMBL/GenBank/DDBJ whole genome shotgun (WGS) entry which is preliminary data.</text>
</comment>
<dbReference type="Proteomes" id="UP001597173">
    <property type="component" value="Unassembled WGS sequence"/>
</dbReference>
<evidence type="ECO:0000313" key="16">
    <source>
        <dbReference type="Proteomes" id="UP001597173"/>
    </source>
</evidence>
<keyword evidence="12" id="KW-0472">Membrane</keyword>
<evidence type="ECO:0000313" key="15">
    <source>
        <dbReference type="EMBL" id="MFD1328114.1"/>
    </source>
</evidence>
<dbReference type="PANTHER" id="PTHR43078">
    <property type="entry name" value="UDP-GLUCURONIC ACID DECARBOXYLASE-RELATED"/>
    <property type="match status" value="1"/>
</dbReference>
<evidence type="ECO:0000256" key="13">
    <source>
        <dbReference type="ARBA" id="ARBA00023239"/>
    </source>
</evidence>
<comment type="subcellular location">
    <subcellularLocation>
        <location evidence="2">Golgi apparatus</location>
        <location evidence="2">Golgi stack membrane</location>
        <topology evidence="2">Single-pass type II membrane protein</topology>
    </subcellularLocation>
</comment>
<dbReference type="EC" id="4.1.1.35" evidence="5"/>
<dbReference type="RefSeq" id="WP_374837904.1">
    <property type="nucleotide sequence ID" value="NZ_JBHEEW010000005.1"/>
</dbReference>
<keyword evidence="11" id="KW-0333">Golgi apparatus</keyword>
<comment type="pathway">
    <text evidence="3">Nucleotide-sugar biosynthesis; UDP-alpha-D-xylose biosynthesis; UDP-alpha-D-xylose from UDP-alpha-D-glucuronate: step 1/1.</text>
</comment>
<keyword evidence="7" id="KW-0210">Decarboxylase</keyword>
<keyword evidence="8" id="KW-0735">Signal-anchor</keyword>
<gene>
    <name evidence="15" type="ORF">ACFQ33_09425</name>
</gene>
<protein>
    <recommendedName>
        <fullName evidence="5">UDP-glucuronate decarboxylase</fullName>
        <ecNumber evidence="5">4.1.1.35</ecNumber>
    </recommendedName>
</protein>
<feature type="domain" description="NAD(P)-binding" evidence="14">
    <location>
        <begin position="13"/>
        <end position="310"/>
    </location>
</feature>
<dbReference type="EMBL" id="JBHTNF010000004">
    <property type="protein sequence ID" value="MFD1328114.1"/>
    <property type="molecule type" value="Genomic_DNA"/>
</dbReference>
<evidence type="ECO:0000256" key="6">
    <source>
        <dbReference type="ARBA" id="ARBA00022692"/>
    </source>
</evidence>
<comment type="cofactor">
    <cofactor evidence="1">
        <name>NAD(+)</name>
        <dbReference type="ChEBI" id="CHEBI:57540"/>
    </cofactor>
</comment>
<reference evidence="16" key="1">
    <citation type="journal article" date="2019" name="Int. J. Syst. Evol. Microbiol.">
        <title>The Global Catalogue of Microorganisms (GCM) 10K type strain sequencing project: providing services to taxonomists for standard genome sequencing and annotation.</title>
        <authorList>
            <consortium name="The Broad Institute Genomics Platform"/>
            <consortium name="The Broad Institute Genome Sequencing Center for Infectious Disease"/>
            <person name="Wu L."/>
            <person name="Ma J."/>
        </authorList>
    </citation>
    <scope>NUCLEOTIDE SEQUENCE [LARGE SCALE GENOMIC DNA]</scope>
    <source>
        <strain evidence="16">CCUG 55609</strain>
    </source>
</reference>
<dbReference type="InterPro" id="IPR036291">
    <property type="entry name" value="NAD(P)-bd_dom_sf"/>
</dbReference>
<dbReference type="InterPro" id="IPR016040">
    <property type="entry name" value="NAD(P)-bd_dom"/>
</dbReference>
<evidence type="ECO:0000256" key="10">
    <source>
        <dbReference type="ARBA" id="ARBA00023027"/>
    </source>
</evidence>
<proteinExistence type="inferred from homology"/>
<keyword evidence="6" id="KW-0812">Transmembrane</keyword>
<evidence type="ECO:0000256" key="4">
    <source>
        <dbReference type="ARBA" id="ARBA00007505"/>
    </source>
</evidence>
<comment type="similarity">
    <text evidence="4">Belongs to the NAD(P)-dependent epimerase/dehydratase family. UDP-glucuronic acid decarboxylase subfamily.</text>
</comment>